<feature type="region of interest" description="Disordered" evidence="9">
    <location>
        <begin position="318"/>
        <end position="580"/>
    </location>
</feature>
<dbReference type="InterPro" id="IPR014001">
    <property type="entry name" value="Helicase_ATP-bd"/>
</dbReference>
<dbReference type="InterPro" id="IPR014014">
    <property type="entry name" value="RNA_helicase_DEAD_Q_motif"/>
</dbReference>
<feature type="compositionally biased region" description="Polar residues" evidence="9">
    <location>
        <begin position="1367"/>
        <end position="1385"/>
    </location>
</feature>
<dbReference type="SUPFAM" id="SSF52540">
    <property type="entry name" value="P-loop containing nucleoside triphosphate hydrolases"/>
    <property type="match status" value="1"/>
</dbReference>
<evidence type="ECO:0000259" key="10">
    <source>
        <dbReference type="PROSITE" id="PS51192"/>
    </source>
</evidence>
<evidence type="ECO:0000256" key="9">
    <source>
        <dbReference type="SAM" id="MobiDB-lite"/>
    </source>
</evidence>
<dbReference type="EMBL" id="CVRI01000059">
    <property type="protein sequence ID" value="CRL03105.1"/>
    <property type="molecule type" value="Genomic_DNA"/>
</dbReference>
<feature type="region of interest" description="Disordered" evidence="9">
    <location>
        <begin position="1"/>
        <end position="58"/>
    </location>
</feature>
<feature type="compositionally biased region" description="Basic and acidic residues" evidence="9">
    <location>
        <begin position="380"/>
        <end position="395"/>
    </location>
</feature>
<keyword evidence="7" id="KW-0040">ANK repeat</keyword>
<dbReference type="InterPro" id="IPR001650">
    <property type="entry name" value="Helicase_C-like"/>
</dbReference>
<feature type="compositionally biased region" description="Low complexity" evidence="9">
    <location>
        <begin position="542"/>
        <end position="556"/>
    </location>
</feature>
<organism evidence="13 14">
    <name type="scientific">Clunio marinus</name>
    <dbReference type="NCBI Taxonomy" id="568069"/>
    <lineage>
        <taxon>Eukaryota</taxon>
        <taxon>Metazoa</taxon>
        <taxon>Ecdysozoa</taxon>
        <taxon>Arthropoda</taxon>
        <taxon>Hexapoda</taxon>
        <taxon>Insecta</taxon>
        <taxon>Pterygota</taxon>
        <taxon>Neoptera</taxon>
        <taxon>Endopterygota</taxon>
        <taxon>Diptera</taxon>
        <taxon>Nematocera</taxon>
        <taxon>Chironomoidea</taxon>
        <taxon>Chironomidae</taxon>
        <taxon>Clunio</taxon>
    </lineage>
</organism>
<keyword evidence="14" id="KW-1185">Reference proteome</keyword>
<dbReference type="InterPro" id="IPR027417">
    <property type="entry name" value="P-loop_NTPase"/>
</dbReference>
<evidence type="ECO:0000313" key="14">
    <source>
        <dbReference type="Proteomes" id="UP000183832"/>
    </source>
</evidence>
<feature type="domain" description="Helicase C-terminal" evidence="11">
    <location>
        <begin position="1131"/>
        <end position="1284"/>
    </location>
</feature>
<protein>
    <recommendedName>
        <fullName evidence="1">RNA helicase</fullName>
        <ecNumber evidence="1">3.6.4.13</ecNumber>
    </recommendedName>
</protein>
<feature type="repeat" description="ANK" evidence="7">
    <location>
        <begin position="89"/>
        <end position="121"/>
    </location>
</feature>
<evidence type="ECO:0000259" key="12">
    <source>
        <dbReference type="PROSITE" id="PS51195"/>
    </source>
</evidence>
<dbReference type="Pfam" id="PF00271">
    <property type="entry name" value="Helicase_C"/>
    <property type="match status" value="1"/>
</dbReference>
<dbReference type="FunFam" id="3.40.50.300:FF:000079">
    <property type="entry name" value="probable ATP-dependent RNA helicase DDX17"/>
    <property type="match status" value="1"/>
</dbReference>
<dbReference type="Pfam" id="PF12796">
    <property type="entry name" value="Ank_2"/>
    <property type="match status" value="2"/>
</dbReference>
<dbReference type="OrthoDB" id="10477481at2759"/>
<feature type="region of interest" description="Disordered" evidence="9">
    <location>
        <begin position="176"/>
        <end position="195"/>
    </location>
</feature>
<dbReference type="PROSITE" id="PS51195">
    <property type="entry name" value="Q_MOTIF"/>
    <property type="match status" value="1"/>
</dbReference>
<dbReference type="FunFam" id="3.40.50.300:FF:000008">
    <property type="entry name" value="ATP-dependent RNA helicase RhlB"/>
    <property type="match status" value="1"/>
</dbReference>
<feature type="domain" description="DEAD-box RNA helicase Q" evidence="12">
    <location>
        <begin position="897"/>
        <end position="925"/>
    </location>
</feature>
<dbReference type="PANTHER" id="PTHR24149:SF14">
    <property type="entry name" value="ANKYRIN REPEAT DOMAIN 12"/>
    <property type="match status" value="1"/>
</dbReference>
<feature type="repeat" description="ANK" evidence="7">
    <location>
        <begin position="56"/>
        <end position="88"/>
    </location>
</feature>
<dbReference type="CDD" id="cd18787">
    <property type="entry name" value="SF2_C_DEAD"/>
    <property type="match status" value="1"/>
</dbReference>
<keyword evidence="3" id="KW-0378">Hydrolase</keyword>
<dbReference type="SMART" id="SM00487">
    <property type="entry name" value="DEXDc"/>
    <property type="match status" value="1"/>
</dbReference>
<feature type="compositionally biased region" description="Basic and acidic residues" evidence="9">
    <location>
        <begin position="185"/>
        <end position="195"/>
    </location>
</feature>
<dbReference type="InterPro" id="IPR011545">
    <property type="entry name" value="DEAD/DEAH_box_helicase_dom"/>
</dbReference>
<dbReference type="GO" id="GO:0031047">
    <property type="term" value="P:regulatory ncRNA-mediated gene silencing"/>
    <property type="evidence" value="ECO:0007669"/>
    <property type="project" value="UniProtKB-ARBA"/>
</dbReference>
<gene>
    <name evidence="13" type="ORF">CLUMA_CG016284</name>
</gene>
<feature type="repeat" description="ANK" evidence="7">
    <location>
        <begin position="122"/>
        <end position="154"/>
    </location>
</feature>
<evidence type="ECO:0000256" key="6">
    <source>
        <dbReference type="ARBA" id="ARBA00047984"/>
    </source>
</evidence>
<feature type="repeat" description="ANK" evidence="7">
    <location>
        <begin position="258"/>
        <end position="290"/>
    </location>
</feature>
<feature type="region of interest" description="Disordered" evidence="9">
    <location>
        <begin position="1291"/>
        <end position="1386"/>
    </location>
</feature>
<name>A0A1J1IX21_9DIPT</name>
<dbReference type="GO" id="GO:0003724">
    <property type="term" value="F:RNA helicase activity"/>
    <property type="evidence" value="ECO:0007669"/>
    <property type="project" value="UniProtKB-EC"/>
</dbReference>
<evidence type="ECO:0000256" key="5">
    <source>
        <dbReference type="ARBA" id="ARBA00022840"/>
    </source>
</evidence>
<feature type="short sequence motif" description="Q motif" evidence="8">
    <location>
        <begin position="897"/>
        <end position="925"/>
    </location>
</feature>
<dbReference type="PROSITE" id="PS51192">
    <property type="entry name" value="HELICASE_ATP_BIND_1"/>
    <property type="match status" value="1"/>
</dbReference>
<comment type="catalytic activity">
    <reaction evidence="6">
        <text>ATP + H2O = ADP + phosphate + H(+)</text>
        <dbReference type="Rhea" id="RHEA:13065"/>
        <dbReference type="ChEBI" id="CHEBI:15377"/>
        <dbReference type="ChEBI" id="CHEBI:15378"/>
        <dbReference type="ChEBI" id="CHEBI:30616"/>
        <dbReference type="ChEBI" id="CHEBI:43474"/>
        <dbReference type="ChEBI" id="CHEBI:456216"/>
        <dbReference type="EC" id="3.6.4.13"/>
    </reaction>
</comment>
<feature type="compositionally biased region" description="Low complexity" evidence="9">
    <location>
        <begin position="322"/>
        <end position="334"/>
    </location>
</feature>
<dbReference type="PANTHER" id="PTHR24149">
    <property type="entry name" value="ANKYRIN REPEAT DOMAIN-CONTAINING PROTEIN 12"/>
    <property type="match status" value="1"/>
</dbReference>
<dbReference type="SMART" id="SM00490">
    <property type="entry name" value="HELICc"/>
    <property type="match status" value="1"/>
</dbReference>
<evidence type="ECO:0000256" key="4">
    <source>
        <dbReference type="ARBA" id="ARBA00022806"/>
    </source>
</evidence>
<dbReference type="InterPro" id="IPR000629">
    <property type="entry name" value="RNA-helicase_DEAD-box_CS"/>
</dbReference>
<dbReference type="PROSITE" id="PS50088">
    <property type="entry name" value="ANK_REPEAT"/>
    <property type="match status" value="6"/>
</dbReference>
<dbReference type="GO" id="GO:0005654">
    <property type="term" value="C:nucleoplasm"/>
    <property type="evidence" value="ECO:0007669"/>
    <property type="project" value="TreeGrafter"/>
</dbReference>
<feature type="compositionally biased region" description="Basic and acidic residues" evidence="9">
    <location>
        <begin position="557"/>
        <end position="577"/>
    </location>
</feature>
<dbReference type="InterPro" id="IPR053210">
    <property type="entry name" value="ANKRD12"/>
</dbReference>
<accession>A0A1J1IX21</accession>
<dbReference type="GO" id="GO:0016787">
    <property type="term" value="F:hydrolase activity"/>
    <property type="evidence" value="ECO:0007669"/>
    <property type="project" value="UniProtKB-KW"/>
</dbReference>
<evidence type="ECO:0000313" key="13">
    <source>
        <dbReference type="EMBL" id="CRL03105.1"/>
    </source>
</evidence>
<evidence type="ECO:0000256" key="2">
    <source>
        <dbReference type="ARBA" id="ARBA00022741"/>
    </source>
</evidence>
<feature type="region of interest" description="Disordered" evidence="9">
    <location>
        <begin position="826"/>
        <end position="847"/>
    </location>
</feature>
<evidence type="ECO:0000259" key="11">
    <source>
        <dbReference type="PROSITE" id="PS51194"/>
    </source>
</evidence>
<feature type="compositionally biased region" description="Basic and acidic residues" evidence="9">
    <location>
        <begin position="49"/>
        <end position="58"/>
    </location>
</feature>
<feature type="compositionally biased region" description="Low complexity" evidence="9">
    <location>
        <begin position="365"/>
        <end position="379"/>
    </location>
</feature>
<dbReference type="InterPro" id="IPR002110">
    <property type="entry name" value="Ankyrin_rpt"/>
</dbReference>
<feature type="domain" description="Helicase ATP-binding" evidence="10">
    <location>
        <begin position="928"/>
        <end position="1103"/>
    </location>
</feature>
<dbReference type="PROSITE" id="PS50297">
    <property type="entry name" value="ANK_REP_REGION"/>
    <property type="match status" value="6"/>
</dbReference>
<dbReference type="CDD" id="cd17966">
    <property type="entry name" value="DEADc_DDX5_DDX17"/>
    <property type="match status" value="1"/>
</dbReference>
<evidence type="ECO:0000256" key="7">
    <source>
        <dbReference type="PROSITE-ProRule" id="PRU00023"/>
    </source>
</evidence>
<dbReference type="Proteomes" id="UP000183832">
    <property type="component" value="Unassembled WGS sequence"/>
</dbReference>
<reference evidence="13 14" key="1">
    <citation type="submission" date="2015-04" db="EMBL/GenBank/DDBJ databases">
        <authorList>
            <person name="Syromyatnikov M.Y."/>
            <person name="Popov V.N."/>
        </authorList>
    </citation>
    <scope>NUCLEOTIDE SEQUENCE [LARGE SCALE GENOMIC DNA]</scope>
</reference>
<sequence>MPPPPRPRASISGRPSAPAPMSERQQMALLMQMTSSSEAELSPNSQSGKPKDRNERGETGLHICAKKGDLDGAKKLLEQGTNPNVTDFAGWTPLHEAANHGHYHVAQLLLKHGANVNATGLDDVTPLHDAASIGNQKLVKLLIDKGADPLFKNKKGKTAQDVAHPSLANFLRTTLELSPNSQSGKPKDRNERGETGLHICAKKGDLDGAKKLLEQGINPNVTDFAGWTPLHEAANHGHYHVAQLLLKNGANANATGLDDVTPLHDAASIGNQKLVKLLIDKGADPLFKNKKGKTAQDVAHPSLVNLFRTTIEMANKRDLQHQQQNQSQKKSTNTENKKSNEAEEGSITGAGTSSTAPSDIYEFVSTPKPSSCSSGSGDENPSKSSDKSSDDKSGTDSDTPTTNQQQKRPINEPQEQSDESSSTADEDAKRKKRKDSEQKDGNKTTSGKKDEDGKEGPKVPPLKIVIPQQAPGTTQTETQETQNSNQRNSKQPTTTTSRSHPYVVTSSNSNDGTGSDKDGAGGTTTRSHSPSADSNKSDDASKSSVVNVAAVVPSSVDMKDSNSKDGQEKSEPVHPHDQPFTNCYQMYIDLRKQIEQRHRNLHPVEPRPLKGLEDYLMNRRTYLLQGKTSMEPNIIIPPLLPTQMKETFVEQEKERHKLKLRHIVEKEKMVLSKEQEIIRVHCKAAQMIANQAQPFSVATILKDEEVYNIITPEQEEKYRNKNRERSHGRVFYQALKEIDDKYDKIKEAMIIRHTNEAESLMAVQKMDWGWKMKEFALCEYKTNPEIEELFVPMIDVCDVCDEYMPNNGNYRNNNNMYQSQNRGYQQYDSQPSFKRDQSKNGETLRPVNYDNVTPFRKDFYNPSESARSRTPEEIKALTSKYEISLVGRDSSKYAPLALFSEAGLPDYIMNEITRQGFVKPTGIQAVGFPCILSGRNLVGIAKTGSGKTLAYIIPALIHLKHQQAVKPGEGPVALVLAPTRELAQQIQKVANDFGLESRISNTCIFGGAPKANQMRDLAKGVDICIATPGRLIDFLERGFTDLKRCTYLVLDEADRMLDMGFEPQIRKIMSQIRSDRQVLMFSATWPKEVKNLAEEYLIDYLQINIGSMNLSANHNIVQIVDVCEETEKDEKLMKILSEIANECDRKTIIFVETKRRADEITRTINRRGFNAVAIHGDKSQNERDYTLNSFRSGRMNVQILVATDVASRGLDVDDVKFVINYDYPNNSEDYVHRIGRTGRSNNKGQQTGTAYTLFTNNNSAKANDLINVLREANQIINPRLLELSKGSYGKKGNYKKSFGGGGGMKNMRNDMGGHQMRGGGMQGAGMKRRWDSSNGQSDQGPNKRPYQPNSHFSNSGNSGGFQPKPYRSNNYDQNKPATQSYSQPASYGKFPSYTPTMQMPPAIAQYPGIASAVANFTFPPPQTSIIPPLPKH</sequence>
<dbReference type="PROSITE" id="PS51194">
    <property type="entry name" value="HELICASE_CTER"/>
    <property type="match status" value="1"/>
</dbReference>
<dbReference type="Gene3D" id="1.25.40.20">
    <property type="entry name" value="Ankyrin repeat-containing domain"/>
    <property type="match status" value="3"/>
</dbReference>
<keyword evidence="5" id="KW-0067">ATP-binding</keyword>
<dbReference type="InterPro" id="IPR036770">
    <property type="entry name" value="Ankyrin_rpt-contain_sf"/>
</dbReference>
<feature type="compositionally biased region" description="Low complexity" evidence="9">
    <location>
        <begin position="1305"/>
        <end position="1314"/>
    </location>
</feature>
<dbReference type="Pfam" id="PF00270">
    <property type="entry name" value="DEAD"/>
    <property type="match status" value="1"/>
</dbReference>
<dbReference type="PROSITE" id="PS00039">
    <property type="entry name" value="DEAD_ATP_HELICASE"/>
    <property type="match status" value="1"/>
</dbReference>
<dbReference type="PRINTS" id="PR01415">
    <property type="entry name" value="ANKYRIN"/>
</dbReference>
<evidence type="ECO:0000256" key="3">
    <source>
        <dbReference type="ARBA" id="ARBA00022801"/>
    </source>
</evidence>
<proteinExistence type="predicted"/>
<keyword evidence="2" id="KW-0547">Nucleotide-binding</keyword>
<feature type="compositionally biased region" description="Polar residues" evidence="9">
    <location>
        <begin position="483"/>
        <end position="513"/>
    </location>
</feature>
<feature type="repeat" description="ANK" evidence="7">
    <location>
        <begin position="192"/>
        <end position="224"/>
    </location>
</feature>
<keyword evidence="4" id="KW-0347">Helicase</keyword>
<feature type="compositionally biased region" description="Polar residues" evidence="9">
    <location>
        <begin position="32"/>
        <end position="48"/>
    </location>
</feature>
<dbReference type="GO" id="GO:0005524">
    <property type="term" value="F:ATP binding"/>
    <property type="evidence" value="ECO:0007669"/>
    <property type="project" value="UniProtKB-KW"/>
</dbReference>
<dbReference type="SUPFAM" id="SSF48403">
    <property type="entry name" value="Ankyrin repeat"/>
    <property type="match status" value="1"/>
</dbReference>
<dbReference type="Gene3D" id="3.40.50.300">
    <property type="entry name" value="P-loop containing nucleotide triphosphate hydrolases"/>
    <property type="match status" value="2"/>
</dbReference>
<dbReference type="SMART" id="SM00248">
    <property type="entry name" value="ANK"/>
    <property type="match status" value="6"/>
</dbReference>
<dbReference type="GO" id="GO:0003676">
    <property type="term" value="F:nucleic acid binding"/>
    <property type="evidence" value="ECO:0007669"/>
    <property type="project" value="InterPro"/>
</dbReference>
<feature type="repeat" description="ANK" evidence="7">
    <location>
        <begin position="225"/>
        <end position="257"/>
    </location>
</feature>
<evidence type="ECO:0000256" key="8">
    <source>
        <dbReference type="PROSITE-ProRule" id="PRU00552"/>
    </source>
</evidence>
<dbReference type="EC" id="3.6.4.13" evidence="1"/>
<feature type="compositionally biased region" description="Basic and acidic residues" evidence="9">
    <location>
        <begin position="426"/>
        <end position="457"/>
    </location>
</feature>
<evidence type="ECO:0000256" key="1">
    <source>
        <dbReference type="ARBA" id="ARBA00012552"/>
    </source>
</evidence>
<dbReference type="STRING" id="568069.A0A1J1IX21"/>
<feature type="compositionally biased region" description="Low complexity" evidence="9">
    <location>
        <begin position="473"/>
        <end position="482"/>
    </location>
</feature>